<dbReference type="AlphaFoldDB" id="A0AAD9D5C5"/>
<dbReference type="Proteomes" id="UP001224775">
    <property type="component" value="Unassembled WGS sequence"/>
</dbReference>
<feature type="compositionally biased region" description="Low complexity" evidence="1">
    <location>
        <begin position="407"/>
        <end position="430"/>
    </location>
</feature>
<protein>
    <submittedName>
        <fullName evidence="2">Uncharacterized protein</fullName>
    </submittedName>
</protein>
<evidence type="ECO:0000313" key="3">
    <source>
        <dbReference type="Proteomes" id="UP001224775"/>
    </source>
</evidence>
<evidence type="ECO:0000256" key="1">
    <source>
        <dbReference type="SAM" id="MobiDB-lite"/>
    </source>
</evidence>
<sequence>MIKGPKAILSSAISNALSEYFIIDPSTNIESNLLHDAKIVLRHVQLKPQRSIIPLGTNDNDDDNYFTDTATTIATTTGSVDKVVFSWTWSVGYGSGGDTGEWIRDALLLIEGAKFECCLEKHDYFDVQPTDIINNDNDSKTASLSSSFVNPTTIDDKSAKTIKSTPGGISGFVSRQIEMVIDNLTLRMVDFELKIIVAVSSSPPSGDVASSDGKGSATTTRSFLIGVDQVELLSFGRKTTTIASGDGMATTTLLKQRINLRSFRSSILIERNKEDEGSSTTIKGGVEGDDGNVQNLISELAFLPTNISSVGGKEEHDSMSEVDAKTNNNSNVKEDEYHLIEPFSYSADVTRMGSRFSGFMIGVEVVGIVPSSDDDEDDNGAGGIAVHMGNTQVESLVLLGEMILAPSTPSSSSSNSEESSEGGMAMSPSSVLLSTEGSEIKPNAAASENDPSSFILPLSFATLVADDKTLSVSAISIKYKADGTICQFDAKQVSYESIDGGRAEASNIYASMRPAVKMIIDSIDTLHIPDVALLEKPVEFSELKYEGNTLTARFHEIEMITLGKGQDSANGGSPTKLATTKQSTKVFSVSKSEVGHKQEPASASTITAPKLPFSLDVSVKGCHIKKSADGSSMKMANFQLFCNENKVENSSDVALNIGHFKNHLASVSDVYLCASFPFDAVNCINALNLSVRDATIVSGHSVEDWQESFQPKYKSKAAKSSSSAPSPVIKLPNAAIADMKLAIVLKTNVGVNVKQTPLTIKAFNGRDATTSKDVINHYTMACLSRVPEFISNAEVLGLNVVDNTAATWGNFVGLATPFGGFTGLAAVVGVDAVKNTVSAGKRGRGKSEGDNYEASDAARGLFQAVKEATHRGATMRGKKDNKGNVIDWAVGATTTTTEYVGENKTRLGGAAAGGGGFFIGMALGGPVGAIIGGLVATAATGKTLETIDEHQKKKIEIEQPKLTNK</sequence>
<comment type="caution">
    <text evidence="2">The sequence shown here is derived from an EMBL/GenBank/DDBJ whole genome shotgun (WGS) entry which is preliminary data.</text>
</comment>
<accession>A0AAD9D5C5</accession>
<organism evidence="2 3">
    <name type="scientific">Skeletonema marinoi</name>
    <dbReference type="NCBI Taxonomy" id="267567"/>
    <lineage>
        <taxon>Eukaryota</taxon>
        <taxon>Sar</taxon>
        <taxon>Stramenopiles</taxon>
        <taxon>Ochrophyta</taxon>
        <taxon>Bacillariophyta</taxon>
        <taxon>Coscinodiscophyceae</taxon>
        <taxon>Thalassiosirophycidae</taxon>
        <taxon>Thalassiosirales</taxon>
        <taxon>Skeletonemataceae</taxon>
        <taxon>Skeletonema</taxon>
        <taxon>Skeletonema marinoi-dohrnii complex</taxon>
    </lineage>
</organism>
<reference evidence="2" key="1">
    <citation type="submission" date="2023-06" db="EMBL/GenBank/DDBJ databases">
        <title>Survivors Of The Sea: Transcriptome response of Skeletonema marinoi to long-term dormancy.</title>
        <authorList>
            <person name="Pinder M.I.M."/>
            <person name="Kourtchenko O."/>
            <person name="Robertson E.K."/>
            <person name="Larsson T."/>
            <person name="Maumus F."/>
            <person name="Osuna-Cruz C.M."/>
            <person name="Vancaester E."/>
            <person name="Stenow R."/>
            <person name="Vandepoele K."/>
            <person name="Ploug H."/>
            <person name="Bruchert V."/>
            <person name="Godhe A."/>
            <person name="Topel M."/>
        </authorList>
    </citation>
    <scope>NUCLEOTIDE SEQUENCE</scope>
    <source>
        <strain evidence="2">R05AC</strain>
    </source>
</reference>
<evidence type="ECO:0000313" key="2">
    <source>
        <dbReference type="EMBL" id="KAK1733574.1"/>
    </source>
</evidence>
<keyword evidence="3" id="KW-1185">Reference proteome</keyword>
<name>A0AAD9D5C5_9STRA</name>
<feature type="region of interest" description="Disordered" evidence="1">
    <location>
        <begin position="407"/>
        <end position="432"/>
    </location>
</feature>
<proteinExistence type="predicted"/>
<dbReference type="EMBL" id="JATAAI010000047">
    <property type="protein sequence ID" value="KAK1733574.1"/>
    <property type="molecule type" value="Genomic_DNA"/>
</dbReference>
<gene>
    <name evidence="2" type="ORF">QTG54_015747</name>
</gene>